<reference evidence="2 3" key="1">
    <citation type="submission" date="2020-08" db="EMBL/GenBank/DDBJ databases">
        <title>A Genomic Blueprint of the Chicken Gut Microbiome.</title>
        <authorList>
            <person name="Gilroy R."/>
            <person name="Ravi A."/>
            <person name="Getino M."/>
            <person name="Pursley I."/>
            <person name="Horton D.L."/>
            <person name="Alikhan N.-F."/>
            <person name="Baker D."/>
            <person name="Gharbi K."/>
            <person name="Hall N."/>
            <person name="Watson M."/>
            <person name="Adriaenssens E.M."/>
            <person name="Foster-Nyarko E."/>
            <person name="Jarju S."/>
            <person name="Secka A."/>
            <person name="Antonio M."/>
            <person name="Oren A."/>
            <person name="Chaudhuri R."/>
            <person name="La Ragione R.M."/>
            <person name="Hildebrand F."/>
            <person name="Pallen M.J."/>
        </authorList>
    </citation>
    <scope>NUCLEOTIDE SEQUENCE [LARGE SCALE GENOMIC DNA]</scope>
    <source>
        <strain evidence="2 3">Sa3CVA3</strain>
    </source>
</reference>
<keyword evidence="1" id="KW-0732">Signal</keyword>
<evidence type="ECO:0000313" key="2">
    <source>
        <dbReference type="EMBL" id="MBD7941266.1"/>
    </source>
</evidence>
<dbReference type="Proteomes" id="UP000638918">
    <property type="component" value="Unassembled WGS sequence"/>
</dbReference>
<evidence type="ECO:0000256" key="1">
    <source>
        <dbReference type="SAM" id="SignalP"/>
    </source>
</evidence>
<feature type="chain" id="PRO_5047170375" description="Lipoprotein" evidence="1">
    <location>
        <begin position="22"/>
        <end position="180"/>
    </location>
</feature>
<sequence length="180" mass="19127">MKRLALILTGAASLLVGCGPAQDTDHADIADNPRLAALFAEDQAARKDMVVSLTEGMADARRQADVRRLLAAGQVRSGADYARAAFILQHGARADDYLLAHALATAALSQGHADAAWIAAASLDRYLQATGRPQIYGTQFVQTGAGTTRGAFDSDFMPDSLRRDTRVLPLAEQTAPPPNR</sequence>
<protein>
    <recommendedName>
        <fullName evidence="4">Lipoprotein</fullName>
    </recommendedName>
</protein>
<dbReference type="EMBL" id="JACSQU010000001">
    <property type="protein sequence ID" value="MBD7941266.1"/>
    <property type="molecule type" value="Genomic_DNA"/>
</dbReference>
<accession>A0ABR8R0G5</accession>
<dbReference type="RefSeq" id="WP_191743566.1">
    <property type="nucleotide sequence ID" value="NZ_JACSQU010000001.1"/>
</dbReference>
<gene>
    <name evidence="2" type="ORF">H9656_07695</name>
</gene>
<comment type="caution">
    <text evidence="2">The sequence shown here is derived from an EMBL/GenBank/DDBJ whole genome shotgun (WGS) entry which is preliminary data.</text>
</comment>
<keyword evidence="3" id="KW-1185">Reference proteome</keyword>
<dbReference type="PROSITE" id="PS51257">
    <property type="entry name" value="PROKAR_LIPOPROTEIN"/>
    <property type="match status" value="1"/>
</dbReference>
<evidence type="ECO:0008006" key="4">
    <source>
        <dbReference type="Google" id="ProtNLM"/>
    </source>
</evidence>
<name>A0ABR8R0G5_9CAUL</name>
<feature type="signal peptide" evidence="1">
    <location>
        <begin position="1"/>
        <end position="21"/>
    </location>
</feature>
<evidence type="ECO:0000313" key="3">
    <source>
        <dbReference type="Proteomes" id="UP000638918"/>
    </source>
</evidence>
<organism evidence="2 3">
    <name type="scientific">Brevundimonas guildfordensis</name>
    <dbReference type="NCBI Taxonomy" id="2762241"/>
    <lineage>
        <taxon>Bacteria</taxon>
        <taxon>Pseudomonadati</taxon>
        <taxon>Pseudomonadota</taxon>
        <taxon>Alphaproteobacteria</taxon>
        <taxon>Caulobacterales</taxon>
        <taxon>Caulobacteraceae</taxon>
        <taxon>Brevundimonas</taxon>
    </lineage>
</organism>
<proteinExistence type="predicted"/>